<dbReference type="Proteomes" id="UP000663864">
    <property type="component" value="Unassembled WGS sequence"/>
</dbReference>
<organism evidence="6 11">
    <name type="scientific">Rotaria sordida</name>
    <dbReference type="NCBI Taxonomy" id="392033"/>
    <lineage>
        <taxon>Eukaryota</taxon>
        <taxon>Metazoa</taxon>
        <taxon>Spiralia</taxon>
        <taxon>Gnathifera</taxon>
        <taxon>Rotifera</taxon>
        <taxon>Eurotatoria</taxon>
        <taxon>Bdelloidea</taxon>
        <taxon>Philodinida</taxon>
        <taxon>Philodinidae</taxon>
        <taxon>Rotaria</taxon>
    </lineage>
</organism>
<keyword evidence="11" id="KW-1185">Reference proteome</keyword>
<dbReference type="AlphaFoldDB" id="A0A816FED8"/>
<dbReference type="EMBL" id="CAJNOL010012608">
    <property type="protein sequence ID" value="CAF1660475.1"/>
    <property type="molecule type" value="Genomic_DNA"/>
</dbReference>
<reference evidence="6" key="1">
    <citation type="submission" date="2021-02" db="EMBL/GenBank/DDBJ databases">
        <authorList>
            <person name="Nowell W R."/>
        </authorList>
    </citation>
    <scope>NUCLEOTIDE SEQUENCE</scope>
</reference>
<dbReference type="Proteomes" id="UP000663854">
    <property type="component" value="Unassembled WGS sequence"/>
</dbReference>
<evidence type="ECO:0000313" key="6">
    <source>
        <dbReference type="EMBL" id="CAF1660475.1"/>
    </source>
</evidence>
<accession>A0A816FED8</accession>
<evidence type="ECO:0000313" key="8">
    <source>
        <dbReference type="EMBL" id="CAF1663006.1"/>
    </source>
</evidence>
<evidence type="ECO:0000313" key="5">
    <source>
        <dbReference type="EMBL" id="CAF1524135.1"/>
    </source>
</evidence>
<dbReference type="Proteomes" id="UP000663836">
    <property type="component" value="Unassembled WGS sequence"/>
</dbReference>
<evidence type="ECO:0000313" key="4">
    <source>
        <dbReference type="EMBL" id="CAF1524113.1"/>
    </source>
</evidence>
<dbReference type="EMBL" id="CAJOBD010010080">
    <property type="protein sequence ID" value="CAF4146911.1"/>
    <property type="molecule type" value="Genomic_DNA"/>
</dbReference>
<dbReference type="EMBL" id="CAJNOH010010780">
    <property type="protein sequence ID" value="CAF1517173.1"/>
    <property type="molecule type" value="Genomic_DNA"/>
</dbReference>
<dbReference type="Proteomes" id="UP000663870">
    <property type="component" value="Unassembled WGS sequence"/>
</dbReference>
<gene>
    <name evidence="10" type="ORF">JBS370_LOCUS33784</name>
    <name evidence="6" type="ORF">JXQ802_LOCUS55991</name>
    <name evidence="7" type="ORF">JXQ802_LOCUS55994</name>
    <name evidence="8" type="ORF">JXQ802_LOCUS56350</name>
    <name evidence="9" type="ORF">JXQ802_LOCUS56351</name>
    <name evidence="2" type="ORF">PYM288_LOCUS39444</name>
    <name evidence="3" type="ORF">PYM288_LOCUS39447</name>
    <name evidence="4" type="ORF">PYM288_LOCUS39790</name>
    <name evidence="5" type="ORF">PYM288_LOCUS39791</name>
    <name evidence="1" type="ORF">ZHD862_LOCUS36208</name>
</gene>
<dbReference type="EMBL" id="CAJNOH010011402">
    <property type="protein sequence ID" value="CAF1524135.1"/>
    <property type="molecule type" value="Genomic_DNA"/>
</dbReference>
<evidence type="ECO:0000313" key="3">
    <source>
        <dbReference type="EMBL" id="CAF1517173.1"/>
    </source>
</evidence>
<proteinExistence type="predicted"/>
<evidence type="ECO:0000313" key="10">
    <source>
        <dbReference type="EMBL" id="CAF4146911.1"/>
    </source>
</evidence>
<name>A0A816FED8_9BILA</name>
<sequence length="170" mass="19431">MPSEQVEWFMKQSVHDSDKIHAQQSCTYYSIVNVNKTNNPYLSSYEQEQTWTLTRTISNNHKRYQSSIENIHLTMPISSLKTKHPNYENINIRKNRSISLLPSQKYTSLSAVHSSSSSANRNSMVHQEQKILPITNSTLNSKVNSNLKNSLSLTKSMRTIPASGDFVVRI</sequence>
<evidence type="ECO:0000313" key="11">
    <source>
        <dbReference type="Proteomes" id="UP000663870"/>
    </source>
</evidence>
<comment type="caution">
    <text evidence="6">The sequence shown here is derived from an EMBL/GenBank/DDBJ whole genome shotgun (WGS) entry which is preliminary data.</text>
</comment>
<dbReference type="EMBL" id="CAJNOL010013248">
    <property type="protein sequence ID" value="CAF1663006.1"/>
    <property type="molecule type" value="Genomic_DNA"/>
</dbReference>
<dbReference type="EMBL" id="CAJNOL010012609">
    <property type="protein sequence ID" value="CAF1660490.1"/>
    <property type="molecule type" value="Genomic_DNA"/>
</dbReference>
<evidence type="ECO:0000313" key="7">
    <source>
        <dbReference type="EMBL" id="CAF1660490.1"/>
    </source>
</evidence>
<dbReference type="EMBL" id="CAJNOH010010779">
    <property type="protein sequence ID" value="CAF1517127.1"/>
    <property type="molecule type" value="Genomic_DNA"/>
</dbReference>
<evidence type="ECO:0000313" key="2">
    <source>
        <dbReference type="EMBL" id="CAF1517127.1"/>
    </source>
</evidence>
<dbReference type="EMBL" id="CAJNOT010005703">
    <property type="protein sequence ID" value="CAF1472708.1"/>
    <property type="molecule type" value="Genomic_DNA"/>
</dbReference>
<evidence type="ECO:0000313" key="9">
    <source>
        <dbReference type="EMBL" id="CAF1663011.1"/>
    </source>
</evidence>
<dbReference type="EMBL" id="CAJNOH010011401">
    <property type="protein sequence ID" value="CAF1524113.1"/>
    <property type="molecule type" value="Genomic_DNA"/>
</dbReference>
<evidence type="ECO:0000313" key="1">
    <source>
        <dbReference type="EMBL" id="CAF1472708.1"/>
    </source>
</evidence>
<protein>
    <submittedName>
        <fullName evidence="6">Uncharacterized protein</fullName>
    </submittedName>
</protein>
<dbReference type="EMBL" id="CAJNOL010013249">
    <property type="protein sequence ID" value="CAF1663011.1"/>
    <property type="molecule type" value="Genomic_DNA"/>
</dbReference>